<dbReference type="SUPFAM" id="SSF53474">
    <property type="entry name" value="alpha/beta-Hydrolases"/>
    <property type="match status" value="1"/>
</dbReference>
<evidence type="ECO:0000313" key="3">
    <source>
        <dbReference type="Proteomes" id="UP000031524"/>
    </source>
</evidence>
<keyword evidence="3" id="KW-1185">Reference proteome</keyword>
<dbReference type="Pfam" id="PF06259">
    <property type="entry name" value="Abhydrolase_8"/>
    <property type="match status" value="1"/>
</dbReference>
<gene>
    <name evidence="2" type="ORF">B842_11670</name>
</gene>
<dbReference type="Gene3D" id="3.40.50.1820">
    <property type="entry name" value="alpha/beta hydrolase"/>
    <property type="match status" value="1"/>
</dbReference>
<dbReference type="ESTHER" id="9cory-a0a0b5dek4">
    <property type="family name" value="Duf_1023"/>
</dbReference>
<organism evidence="2 3">
    <name type="scientific">Corynebacterium humireducens NBRC 106098 = DSM 45392</name>
    <dbReference type="NCBI Taxonomy" id="1223515"/>
    <lineage>
        <taxon>Bacteria</taxon>
        <taxon>Bacillati</taxon>
        <taxon>Actinomycetota</taxon>
        <taxon>Actinomycetes</taxon>
        <taxon>Mycobacteriales</taxon>
        <taxon>Corynebacteriaceae</taxon>
        <taxon>Corynebacterium</taxon>
    </lineage>
</organism>
<proteinExistence type="predicted"/>
<feature type="domain" description="DUF1023" evidence="1">
    <location>
        <begin position="178"/>
        <end position="338"/>
    </location>
</feature>
<dbReference type="AlphaFoldDB" id="A0A0B5DEK4"/>
<evidence type="ECO:0000259" key="1">
    <source>
        <dbReference type="Pfam" id="PF06259"/>
    </source>
</evidence>
<reference evidence="2 3" key="1">
    <citation type="submission" date="2013-04" db="EMBL/GenBank/DDBJ databases">
        <title>Complete genome sequence of Corynebacterium humireducens DSM 45392(T), isolated from a wastewater-fed microbial fuel cell.</title>
        <authorList>
            <person name="Ruckert C."/>
            <person name="Albersmeier A."/>
            <person name="Kalinowski J."/>
        </authorList>
    </citation>
    <scope>NUCLEOTIDE SEQUENCE [LARGE SCALE GENOMIC DNA]</scope>
    <source>
        <strain evidence="3">MFC-5</strain>
    </source>
</reference>
<dbReference type="STRING" id="1223515.B842_11670"/>
<dbReference type="Proteomes" id="UP000031524">
    <property type="component" value="Chromosome"/>
</dbReference>
<evidence type="ECO:0000313" key="2">
    <source>
        <dbReference type="EMBL" id="AJE34179.1"/>
    </source>
</evidence>
<dbReference type="InterPro" id="IPR029058">
    <property type="entry name" value="AB_hydrolase_fold"/>
</dbReference>
<sequence length="389" mass="40551">MLPDAPSLRHAAHLLSTDAGWLTEQHDWLTRTVRALPGTGFRGSAAQAAVDRMHHLTAPLHGPPEQMLRVAQVLSMTATLREELDAVARRAVLAVERIPGAEGLLALLLKDLRALGDLLDHACARQVDLLCTSIPAEDPARLGDTPDLGIDAVHELNALTSGLELPPDVRLLEIGGEGAGRLVAAVGDVETAASVTTLVPGVGSSDPAGLPVHLDRARTVAQATGGAAVLWLGYPAPTGLPQALAQEPARAAGSELRVFQQELARRHPGQRRIVVGHSYGAVVAGRAASSGGGLYADDLVLLGSPGAGVGSAAEMTLLGDDPRIHAMTHPVDPIRLVAGTHGPDPTTPGFGARVWPGDREGDHSSYWDDPVLLGLLKGWAQKNPRASSE</sequence>
<dbReference type="InterPro" id="IPR010427">
    <property type="entry name" value="DUF1023"/>
</dbReference>
<protein>
    <recommendedName>
        <fullName evidence="1">DUF1023 domain-containing protein</fullName>
    </recommendedName>
</protein>
<dbReference type="EMBL" id="CP005286">
    <property type="protein sequence ID" value="AJE34179.1"/>
    <property type="molecule type" value="Genomic_DNA"/>
</dbReference>
<dbReference type="HOGENOM" id="CLU_059711_0_0_11"/>
<dbReference type="KEGG" id="chm:B842_11670"/>
<name>A0A0B5DEK4_9CORY</name>
<accession>A0A0B5DEK4</accession>
<dbReference type="OrthoDB" id="5969911at2"/>
<dbReference type="RefSeq" id="WP_052437926.1">
    <property type="nucleotide sequence ID" value="NZ_BCSU01000001.1"/>
</dbReference>